<dbReference type="EC" id="2.8.4.3" evidence="10"/>
<feature type="domain" description="Radical SAM core" evidence="16">
    <location>
        <begin position="148"/>
        <end position="380"/>
    </location>
</feature>
<dbReference type="GO" id="GO:0051539">
    <property type="term" value="F:4 iron, 4 sulfur cluster binding"/>
    <property type="evidence" value="ECO:0007669"/>
    <property type="project" value="UniProtKB-KW"/>
</dbReference>
<protein>
    <recommendedName>
        <fullName evidence="11">tRNA-2-methylthio-N(6)-dimethylallyladenosine synthase</fullName>
        <ecNumber evidence="10">2.8.4.3</ecNumber>
    </recommendedName>
    <alternativeName>
        <fullName evidence="13">(Dimethylallyl)adenosine tRNA methylthiotransferase MiaB</fullName>
    </alternativeName>
    <alternativeName>
        <fullName evidence="12">tRNA-i(6)A37 methylthiotransferase</fullName>
    </alternativeName>
</protein>
<dbReference type="PROSITE" id="PS51918">
    <property type="entry name" value="RADICAL_SAM"/>
    <property type="match status" value="1"/>
</dbReference>
<dbReference type="SFLD" id="SFLDG01082">
    <property type="entry name" value="B12-binding_domain_containing"/>
    <property type="match status" value="1"/>
</dbReference>
<dbReference type="PROSITE" id="PS50926">
    <property type="entry name" value="TRAM"/>
    <property type="match status" value="1"/>
</dbReference>
<dbReference type="PANTHER" id="PTHR43020">
    <property type="entry name" value="CDK5 REGULATORY SUBUNIT-ASSOCIATED PROTEIN 1"/>
    <property type="match status" value="1"/>
</dbReference>
<keyword evidence="4" id="KW-0963">Cytoplasm</keyword>
<evidence type="ECO:0000259" key="16">
    <source>
        <dbReference type="PROSITE" id="PS51918"/>
    </source>
</evidence>
<evidence type="ECO:0000256" key="11">
    <source>
        <dbReference type="ARBA" id="ARBA00068570"/>
    </source>
</evidence>
<evidence type="ECO:0000256" key="13">
    <source>
        <dbReference type="ARBA" id="ARBA00081141"/>
    </source>
</evidence>
<evidence type="ECO:0000256" key="3">
    <source>
        <dbReference type="ARBA" id="ARBA00022485"/>
    </source>
</evidence>
<evidence type="ECO:0000256" key="8">
    <source>
        <dbReference type="ARBA" id="ARBA00023004"/>
    </source>
</evidence>
<dbReference type="InterPro" id="IPR013848">
    <property type="entry name" value="Methylthiotransferase_N"/>
</dbReference>
<evidence type="ECO:0000259" key="14">
    <source>
        <dbReference type="PROSITE" id="PS50926"/>
    </source>
</evidence>
<dbReference type="CDD" id="cd01335">
    <property type="entry name" value="Radical_SAM"/>
    <property type="match status" value="1"/>
</dbReference>
<keyword evidence="3" id="KW-0004">4Fe-4S</keyword>
<dbReference type="NCBIfam" id="TIGR01574">
    <property type="entry name" value="miaB-methiolase"/>
    <property type="match status" value="1"/>
</dbReference>
<name>A0A1U9NL92_9BACT</name>
<evidence type="ECO:0000256" key="2">
    <source>
        <dbReference type="ARBA" id="ARBA00003234"/>
    </source>
</evidence>
<dbReference type="FunFam" id="3.80.30.20:FF:000001">
    <property type="entry name" value="tRNA-2-methylthio-N(6)-dimethylallyladenosine synthase 2"/>
    <property type="match status" value="1"/>
</dbReference>
<evidence type="ECO:0000256" key="7">
    <source>
        <dbReference type="ARBA" id="ARBA00022723"/>
    </source>
</evidence>
<dbReference type="Pfam" id="PF00919">
    <property type="entry name" value="UPF0004"/>
    <property type="match status" value="1"/>
</dbReference>
<comment type="function">
    <text evidence="2">Catalyzes the methylthiolation of N6-(dimethylallyl)adenosine (i(6)A), leading to the formation of 2-methylthio-N6-(dimethylallyl)adenosine (ms(2)i(6)A) at position 37 in tRNAs that read codons beginning with uridine.</text>
</comment>
<dbReference type="InterPro" id="IPR007197">
    <property type="entry name" value="rSAM"/>
</dbReference>
<evidence type="ECO:0000256" key="12">
    <source>
        <dbReference type="ARBA" id="ARBA00080698"/>
    </source>
</evidence>
<keyword evidence="9" id="KW-0411">Iron-sulfur</keyword>
<dbReference type="Gene3D" id="3.40.50.12160">
    <property type="entry name" value="Methylthiotransferase, N-terminal domain"/>
    <property type="match status" value="1"/>
</dbReference>
<dbReference type="EMBL" id="CP019791">
    <property type="protein sequence ID" value="AQT68498.1"/>
    <property type="molecule type" value="Genomic_DNA"/>
</dbReference>
<keyword evidence="8" id="KW-0408">Iron</keyword>
<evidence type="ECO:0000256" key="5">
    <source>
        <dbReference type="ARBA" id="ARBA00022679"/>
    </source>
</evidence>
<dbReference type="GO" id="GO:0005829">
    <property type="term" value="C:cytosol"/>
    <property type="evidence" value="ECO:0007669"/>
    <property type="project" value="TreeGrafter"/>
</dbReference>
<dbReference type="GO" id="GO:0046872">
    <property type="term" value="F:metal ion binding"/>
    <property type="evidence" value="ECO:0007669"/>
    <property type="project" value="UniProtKB-KW"/>
</dbReference>
<dbReference type="Pfam" id="PF04055">
    <property type="entry name" value="Radical_SAM"/>
    <property type="match status" value="1"/>
</dbReference>
<dbReference type="SFLD" id="SFLDS00029">
    <property type="entry name" value="Radical_SAM"/>
    <property type="match status" value="1"/>
</dbReference>
<dbReference type="Proteomes" id="UP000189674">
    <property type="component" value="Chromosome"/>
</dbReference>
<sequence length="469" mass="52271">MNKLDSSLVVTALRKKGFELCEKASQADVILINTCSVRKHAEDRVTSNLGHMKHLKKTRPKIVVAVVGCMAQRVGEDLLEHDAVNIVAGPSHIPQVPEMIMNALPKDVADAATGSKAISVTEKIRQKTDSQVSQELDDFELTYDSDENHIKHQAFVRAMRGCNNFCTYCIVPYVRGPETSRPPQAIIEQIKKLAQNGIQQITLLGQTIDAYHYEAGDKTYRLADLLEMVADIESIKWIHFITSHPGKFDTAIFQAMANNRKVTPYLHIPAQSGSDRILRAMNRGYTAQQYLDLISEARQIVPDVAIASDFIVGFPGETDEDYQATKNLITDAHFKNSFIFKYSPRPGTHATKRLEDNVPAEVKKQRNIELLELQNSIAEEDNKRFKGRTLEVLVEGLSPRPHLNNADTQTLADGSAATDESWQHPQLIARTAHDYIVVFNGPESLAGNFAKVEITDTAALTLFGRLKQS</sequence>
<proteinExistence type="predicted"/>
<keyword evidence="5 17" id="KW-0808">Transferase</keyword>
<evidence type="ECO:0000313" key="18">
    <source>
        <dbReference type="Proteomes" id="UP000189674"/>
    </source>
</evidence>
<evidence type="ECO:0000256" key="6">
    <source>
        <dbReference type="ARBA" id="ARBA00022691"/>
    </source>
</evidence>
<dbReference type="SMART" id="SM00729">
    <property type="entry name" value="Elp3"/>
    <property type="match status" value="1"/>
</dbReference>
<evidence type="ECO:0000259" key="15">
    <source>
        <dbReference type="PROSITE" id="PS51449"/>
    </source>
</evidence>
<reference evidence="18" key="1">
    <citation type="submission" date="2017-02" db="EMBL/GenBank/DDBJ databases">
        <title>Comparative genomics and description of representatives of a novel lineage of planctomycetes thriving in anoxic sediments.</title>
        <authorList>
            <person name="Spring S."/>
            <person name="Bunk B."/>
            <person name="Sproer C."/>
        </authorList>
    </citation>
    <scope>NUCLEOTIDE SEQUENCE [LARGE SCALE GENOMIC DNA]</scope>
    <source>
        <strain evidence="18">ST-NAGAB-D1</strain>
    </source>
</reference>
<dbReference type="PROSITE" id="PS51449">
    <property type="entry name" value="MTTASE_N"/>
    <property type="match status" value="1"/>
</dbReference>
<accession>A0A1U9NL92</accession>
<feature type="domain" description="MTTase N-terminal" evidence="15">
    <location>
        <begin position="1"/>
        <end position="105"/>
    </location>
</feature>
<evidence type="ECO:0000313" key="17">
    <source>
        <dbReference type="EMBL" id="AQT68498.1"/>
    </source>
</evidence>
<dbReference type="AlphaFoldDB" id="A0A1U9NL92"/>
<dbReference type="InterPro" id="IPR002792">
    <property type="entry name" value="TRAM_dom"/>
</dbReference>
<dbReference type="InterPro" id="IPR038135">
    <property type="entry name" value="Methylthiotransferase_N_sf"/>
</dbReference>
<dbReference type="InterPro" id="IPR058240">
    <property type="entry name" value="rSAM_sf"/>
</dbReference>
<dbReference type="KEGG" id="alus:STSP2_01663"/>
<dbReference type="Gene3D" id="3.80.30.20">
    <property type="entry name" value="tm_1862 like domain"/>
    <property type="match status" value="1"/>
</dbReference>
<evidence type="ECO:0000256" key="4">
    <source>
        <dbReference type="ARBA" id="ARBA00022490"/>
    </source>
</evidence>
<dbReference type="Pfam" id="PF01938">
    <property type="entry name" value="TRAM"/>
    <property type="match status" value="1"/>
</dbReference>
<dbReference type="PANTHER" id="PTHR43020:SF2">
    <property type="entry name" value="MITOCHONDRIAL TRNA METHYLTHIOTRANSFERASE CDK5RAP1"/>
    <property type="match status" value="1"/>
</dbReference>
<dbReference type="InterPro" id="IPR005839">
    <property type="entry name" value="Methylthiotransferase"/>
</dbReference>
<evidence type="ECO:0000256" key="10">
    <source>
        <dbReference type="ARBA" id="ARBA00033765"/>
    </source>
</evidence>
<dbReference type="InterPro" id="IPR023404">
    <property type="entry name" value="rSAM_horseshoe"/>
</dbReference>
<keyword evidence="6" id="KW-0949">S-adenosyl-L-methionine</keyword>
<dbReference type="GO" id="GO:0035597">
    <property type="term" value="F:tRNA-2-methylthio-N(6)-dimethylallyladenosine(37) synthase activity"/>
    <property type="evidence" value="ECO:0007669"/>
    <property type="project" value="UniProtKB-EC"/>
</dbReference>
<dbReference type="NCBIfam" id="TIGR00089">
    <property type="entry name" value="MiaB/RimO family radical SAM methylthiotransferase"/>
    <property type="match status" value="1"/>
</dbReference>
<dbReference type="STRING" id="1936003.STSP2_01663"/>
<dbReference type="SFLD" id="SFLDG01061">
    <property type="entry name" value="methylthiotransferase"/>
    <property type="match status" value="1"/>
</dbReference>
<feature type="domain" description="TRAM" evidence="14">
    <location>
        <begin position="383"/>
        <end position="468"/>
    </location>
</feature>
<keyword evidence="18" id="KW-1185">Reference proteome</keyword>
<dbReference type="InterPro" id="IPR006638">
    <property type="entry name" value="Elp3/MiaA/NifB-like_rSAM"/>
</dbReference>
<gene>
    <name evidence="17" type="primary">miaB</name>
    <name evidence="17" type="ORF">STSP2_01663</name>
</gene>
<comment type="cofactor">
    <cofactor evidence="1">
        <name>[4Fe-4S] cluster</name>
        <dbReference type="ChEBI" id="CHEBI:49883"/>
    </cofactor>
</comment>
<keyword evidence="7" id="KW-0479">Metal-binding</keyword>
<dbReference type="FunFam" id="3.40.50.12160:FF:000003">
    <property type="entry name" value="CDK5 regulatory subunit-associated protein 1"/>
    <property type="match status" value="1"/>
</dbReference>
<evidence type="ECO:0000256" key="1">
    <source>
        <dbReference type="ARBA" id="ARBA00001966"/>
    </source>
</evidence>
<dbReference type="SUPFAM" id="SSF102114">
    <property type="entry name" value="Radical SAM enzymes"/>
    <property type="match status" value="1"/>
</dbReference>
<evidence type="ECO:0000256" key="9">
    <source>
        <dbReference type="ARBA" id="ARBA00023014"/>
    </source>
</evidence>
<organism evidence="17 18">
    <name type="scientific">Anaerohalosphaera lusitana</name>
    <dbReference type="NCBI Taxonomy" id="1936003"/>
    <lineage>
        <taxon>Bacteria</taxon>
        <taxon>Pseudomonadati</taxon>
        <taxon>Planctomycetota</taxon>
        <taxon>Phycisphaerae</taxon>
        <taxon>Sedimentisphaerales</taxon>
        <taxon>Anaerohalosphaeraceae</taxon>
        <taxon>Anaerohalosphaera</taxon>
    </lineage>
</organism>